<evidence type="ECO:0000256" key="1">
    <source>
        <dbReference type="ARBA" id="ARBA00004651"/>
    </source>
</evidence>
<feature type="transmembrane region" description="Helical" evidence="7">
    <location>
        <begin position="172"/>
        <end position="192"/>
    </location>
</feature>
<evidence type="ECO:0000313" key="9">
    <source>
        <dbReference type="Proteomes" id="UP001620339"/>
    </source>
</evidence>
<dbReference type="Proteomes" id="UP001620339">
    <property type="component" value="Unassembled WGS sequence"/>
</dbReference>
<comment type="subcellular location">
    <subcellularLocation>
        <location evidence="1 7">Cell membrane</location>
        <topology evidence="1 7">Multi-pass membrane protein</topology>
    </subcellularLocation>
</comment>
<dbReference type="InterPro" id="IPR020761">
    <property type="entry name" value="UPF0114_bac"/>
</dbReference>
<gene>
    <name evidence="8" type="ORF">ISP25_10820</name>
</gene>
<dbReference type="EMBL" id="JADIKK010000008">
    <property type="protein sequence ID" value="MFK2877561.1"/>
    <property type="molecule type" value="Genomic_DNA"/>
</dbReference>
<dbReference type="InterPro" id="IPR005134">
    <property type="entry name" value="UPF0114"/>
</dbReference>
<evidence type="ECO:0000256" key="3">
    <source>
        <dbReference type="ARBA" id="ARBA00022475"/>
    </source>
</evidence>
<proteinExistence type="inferred from homology"/>
<dbReference type="HAMAP" id="MF_00143">
    <property type="entry name" value="UPF0114"/>
    <property type="match status" value="1"/>
</dbReference>
<feature type="transmembrane region" description="Helical" evidence="7">
    <location>
        <begin position="60"/>
        <end position="82"/>
    </location>
</feature>
<dbReference type="PANTHER" id="PTHR38596">
    <property type="entry name" value="UPF0114 PROTEIN YQHA"/>
    <property type="match status" value="1"/>
</dbReference>
<reference evidence="8 9" key="1">
    <citation type="submission" date="2020-10" db="EMBL/GenBank/DDBJ databases">
        <title>Phylogeny of dyella-like bacteria.</title>
        <authorList>
            <person name="Fu J."/>
        </authorList>
    </citation>
    <scope>NUCLEOTIDE SEQUENCE [LARGE SCALE GENOMIC DNA]</scope>
    <source>
        <strain evidence="8 9">KACC 19113</strain>
    </source>
</reference>
<keyword evidence="3 7" id="KW-1003">Cell membrane</keyword>
<evidence type="ECO:0000256" key="2">
    <source>
        <dbReference type="ARBA" id="ARBA00005774"/>
    </source>
</evidence>
<name>A0ABW8J8V3_9GAMM</name>
<evidence type="ECO:0000256" key="6">
    <source>
        <dbReference type="ARBA" id="ARBA00023136"/>
    </source>
</evidence>
<dbReference type="PANTHER" id="PTHR38596:SF1">
    <property type="entry name" value="UPF0114 PROTEIN YQHA"/>
    <property type="match status" value="1"/>
</dbReference>
<feature type="transmembrane region" description="Helical" evidence="7">
    <location>
        <begin position="21"/>
        <end position="40"/>
    </location>
</feature>
<sequence>MSDRPVPKLSPLPLLIFNARWLQLPLYLGLIVVQCVYVFLFGKELWHLIREAPKLGEQEIMLIVLGLIDVVMISNLLVMVIVGGYETFISRLGLENHPDQPEWLSHVNASVLKVKLAMAIIGISSIHLLKTFIAAGALQGMPFCSPAELTAIAESSEAATGLQCATLTPVGVMWQTIIHSVFILSAIGIAWTDRIMQAGLHRQREAD</sequence>
<keyword evidence="4 7" id="KW-0812">Transmembrane</keyword>
<keyword evidence="9" id="KW-1185">Reference proteome</keyword>
<keyword evidence="6 7" id="KW-0472">Membrane</keyword>
<accession>A0ABW8J8V3</accession>
<organism evidence="8 9">
    <name type="scientific">Rhodanobacter hydrolyticus</name>
    <dbReference type="NCBI Taxonomy" id="2250595"/>
    <lineage>
        <taxon>Bacteria</taxon>
        <taxon>Pseudomonadati</taxon>
        <taxon>Pseudomonadota</taxon>
        <taxon>Gammaproteobacteria</taxon>
        <taxon>Lysobacterales</taxon>
        <taxon>Rhodanobacteraceae</taxon>
        <taxon>Rhodanobacter</taxon>
    </lineage>
</organism>
<keyword evidence="5 7" id="KW-1133">Transmembrane helix</keyword>
<dbReference type="Pfam" id="PF03350">
    <property type="entry name" value="UPF0114"/>
    <property type="match status" value="1"/>
</dbReference>
<evidence type="ECO:0000256" key="4">
    <source>
        <dbReference type="ARBA" id="ARBA00022692"/>
    </source>
</evidence>
<comment type="caution">
    <text evidence="8">The sequence shown here is derived from an EMBL/GenBank/DDBJ whole genome shotgun (WGS) entry which is preliminary data.</text>
</comment>
<dbReference type="RefSeq" id="WP_192158735.1">
    <property type="nucleotide sequence ID" value="NZ_JADIKK010000008.1"/>
</dbReference>
<evidence type="ECO:0000256" key="5">
    <source>
        <dbReference type="ARBA" id="ARBA00022989"/>
    </source>
</evidence>
<evidence type="ECO:0000256" key="7">
    <source>
        <dbReference type="HAMAP-Rule" id="MF_00143"/>
    </source>
</evidence>
<comment type="similarity">
    <text evidence="2 7">Belongs to the UPF0114 family.</text>
</comment>
<protein>
    <recommendedName>
        <fullName evidence="7">UPF0114 protein ISP25_10820</fullName>
    </recommendedName>
</protein>
<evidence type="ECO:0000313" key="8">
    <source>
        <dbReference type="EMBL" id="MFK2877561.1"/>
    </source>
</evidence>
<dbReference type="NCBIfam" id="TIGR00645">
    <property type="entry name" value="HI0507"/>
    <property type="match status" value="1"/>
</dbReference>